<proteinExistence type="predicted"/>
<dbReference type="AlphaFoldDB" id="A0A0V1B7T1"/>
<dbReference type="EMBL" id="JYDI01001342">
    <property type="protein sequence ID" value="KRY33130.1"/>
    <property type="molecule type" value="Genomic_DNA"/>
</dbReference>
<reference evidence="1 4" key="1">
    <citation type="submission" date="2015-01" db="EMBL/GenBank/DDBJ databases">
        <title>Evolution of Trichinella species and genotypes.</title>
        <authorList>
            <person name="Korhonen P.K."/>
            <person name="Edoardo P."/>
            <person name="Giuseppe L.R."/>
            <person name="Gasser R.B."/>
        </authorList>
    </citation>
    <scope>NUCLEOTIDE SEQUENCE [LARGE SCALE GENOMIC DNA]</scope>
    <source>
        <strain evidence="1">ISS120</strain>
    </source>
</reference>
<dbReference type="EMBL" id="JYDI01001023">
    <property type="protein sequence ID" value="KRY43617.1"/>
    <property type="molecule type" value="Genomic_DNA"/>
</dbReference>
<protein>
    <submittedName>
        <fullName evidence="1">Uncharacterized protein</fullName>
    </submittedName>
</protein>
<evidence type="ECO:0000313" key="2">
    <source>
        <dbReference type="EMBL" id="KRY33130.1"/>
    </source>
</evidence>
<keyword evidence="4" id="KW-1185">Reference proteome</keyword>
<sequence length="41" mass="4683">MRFAVCMKNPERFSENSLQSEFEAALTAIRLVLSIAEYSDD</sequence>
<evidence type="ECO:0000313" key="1">
    <source>
        <dbReference type="EMBL" id="KRY33024.1"/>
    </source>
</evidence>
<evidence type="ECO:0000313" key="4">
    <source>
        <dbReference type="Proteomes" id="UP000054653"/>
    </source>
</evidence>
<dbReference type="OrthoDB" id="10376746at2759"/>
<dbReference type="EMBL" id="JYDI01001345">
    <property type="protein sequence ID" value="KRY33024.1"/>
    <property type="molecule type" value="Genomic_DNA"/>
</dbReference>
<gene>
    <name evidence="2" type="ORF">T03_22</name>
    <name evidence="3" type="ORF">T03_4081</name>
    <name evidence="1" type="ORF">T03_9060</name>
</gene>
<name>A0A0V1B7T1_TRIBR</name>
<accession>A0A0V1B7T1</accession>
<organism evidence="1 4">
    <name type="scientific">Trichinella britovi</name>
    <name type="common">Parasitic roundworm</name>
    <dbReference type="NCBI Taxonomy" id="45882"/>
    <lineage>
        <taxon>Eukaryota</taxon>
        <taxon>Metazoa</taxon>
        <taxon>Ecdysozoa</taxon>
        <taxon>Nematoda</taxon>
        <taxon>Enoplea</taxon>
        <taxon>Dorylaimia</taxon>
        <taxon>Trichinellida</taxon>
        <taxon>Trichinellidae</taxon>
        <taxon>Trichinella</taxon>
    </lineage>
</organism>
<dbReference type="Proteomes" id="UP000054653">
    <property type="component" value="Unassembled WGS sequence"/>
</dbReference>
<comment type="caution">
    <text evidence="1">The sequence shown here is derived from an EMBL/GenBank/DDBJ whole genome shotgun (WGS) entry which is preliminary data.</text>
</comment>
<evidence type="ECO:0000313" key="3">
    <source>
        <dbReference type="EMBL" id="KRY43617.1"/>
    </source>
</evidence>